<dbReference type="Gene3D" id="3.40.50.1360">
    <property type="match status" value="1"/>
</dbReference>
<dbReference type="InterPro" id="IPR004788">
    <property type="entry name" value="Ribose5P_isomerase_type_A"/>
</dbReference>
<dbReference type="Pfam" id="PF06026">
    <property type="entry name" value="Rib_5-P_isom_A"/>
    <property type="match status" value="1"/>
</dbReference>
<dbReference type="Gene3D" id="3.30.70.260">
    <property type="match status" value="1"/>
</dbReference>
<dbReference type="EMBL" id="GG663750">
    <property type="protein sequence ID" value="EEH51892.1"/>
    <property type="molecule type" value="Genomic_DNA"/>
</dbReference>
<dbReference type="GO" id="GO:0004751">
    <property type="term" value="F:ribose-5-phosphate isomerase activity"/>
    <property type="evidence" value="ECO:0007669"/>
    <property type="project" value="UniProtKB-EC"/>
</dbReference>
<proteinExistence type="predicted"/>
<dbReference type="RefSeq" id="XP_003064270.1">
    <property type="nucleotide sequence ID" value="XM_003064224.1"/>
</dbReference>
<name>C1N8I2_MICPC</name>
<keyword evidence="4" id="KW-1185">Reference proteome</keyword>
<dbReference type="PANTHER" id="PTHR43748:SF1">
    <property type="entry name" value="RIBOSE-5-PHOSPHATE ISOMERASE 4, CHLOROPLASTIC-RELATED"/>
    <property type="match status" value="1"/>
</dbReference>
<sequence length="252" mass="26284">MDNYPRQSLTDVAVVPTGTLAAKEAAVAGVPIQSSDFAKVVDVTILEPDEVSCGEGWDDDDAVVDGVVAIVGRAQARPSITLKPVQPNLPLTREVLDKSRKVILLTDALQDAIGPIGGSVPVAIVAGADAWEECAEELDDLLLGDAEVWRRGAEEGANPRGGKVPYVSPDGSHTIVDLIFENPLTKRRWDDGFVLFGKPASAYQVAEEVSGVDGVLCHGVVTSADAVVVAAGVGNAGDGAARGPREITVKKR</sequence>
<evidence type="ECO:0000313" key="4">
    <source>
        <dbReference type="Proteomes" id="UP000001876"/>
    </source>
</evidence>
<evidence type="ECO:0000256" key="1">
    <source>
        <dbReference type="ARBA" id="ARBA00001713"/>
    </source>
</evidence>
<evidence type="ECO:0000313" key="3">
    <source>
        <dbReference type="EMBL" id="EEH51892.1"/>
    </source>
</evidence>
<protein>
    <submittedName>
        <fullName evidence="3">Predicted protein</fullName>
    </submittedName>
</protein>
<dbReference type="OMA" id="FPCTAVI"/>
<comment type="catalytic activity">
    <reaction evidence="1">
        <text>aldehydo-D-ribose 5-phosphate = D-ribulose 5-phosphate</text>
        <dbReference type="Rhea" id="RHEA:14657"/>
        <dbReference type="ChEBI" id="CHEBI:58121"/>
        <dbReference type="ChEBI" id="CHEBI:58273"/>
        <dbReference type="EC" id="5.3.1.6"/>
    </reaction>
</comment>
<dbReference type="eggNOG" id="KOG3075">
    <property type="taxonomic scope" value="Eukaryota"/>
</dbReference>
<accession>C1N8I2</accession>
<organism evidence="4">
    <name type="scientific">Micromonas pusilla (strain CCMP1545)</name>
    <name type="common">Picoplanktonic green alga</name>
    <dbReference type="NCBI Taxonomy" id="564608"/>
    <lineage>
        <taxon>Eukaryota</taxon>
        <taxon>Viridiplantae</taxon>
        <taxon>Chlorophyta</taxon>
        <taxon>Mamiellophyceae</taxon>
        <taxon>Mamiellales</taxon>
        <taxon>Mamiellaceae</taxon>
        <taxon>Micromonas</taxon>
    </lineage>
</organism>
<dbReference type="AlphaFoldDB" id="C1N8I2"/>
<dbReference type="GeneID" id="9689531"/>
<dbReference type="STRING" id="564608.C1N8I2"/>
<dbReference type="GO" id="GO:0009052">
    <property type="term" value="P:pentose-phosphate shunt, non-oxidative branch"/>
    <property type="evidence" value="ECO:0007669"/>
    <property type="project" value="InterPro"/>
</dbReference>
<dbReference type="InterPro" id="IPR050262">
    <property type="entry name" value="Ribose-5P_isomerase"/>
</dbReference>
<gene>
    <name evidence="3" type="ORF">MICPUCDRAFT_54095</name>
</gene>
<dbReference type="KEGG" id="mpp:MICPUCDRAFT_54095"/>
<dbReference type="OrthoDB" id="1555531at2759"/>
<dbReference type="PANTHER" id="PTHR43748">
    <property type="entry name" value="RIBOSE-5-PHOSPHATE ISOMERASE 3, CHLOROPLASTIC-RELATED"/>
    <property type="match status" value="1"/>
</dbReference>
<reference evidence="3 4" key="1">
    <citation type="journal article" date="2009" name="Science">
        <title>Green evolution and dynamic adaptations revealed by genomes of the marine picoeukaryotes Micromonas.</title>
        <authorList>
            <person name="Worden A.Z."/>
            <person name="Lee J.H."/>
            <person name="Mock T."/>
            <person name="Rouze P."/>
            <person name="Simmons M.P."/>
            <person name="Aerts A.L."/>
            <person name="Allen A.E."/>
            <person name="Cuvelier M.L."/>
            <person name="Derelle E."/>
            <person name="Everett M.V."/>
            <person name="Foulon E."/>
            <person name="Grimwood J."/>
            <person name="Gundlach H."/>
            <person name="Henrissat B."/>
            <person name="Napoli C."/>
            <person name="McDonald S.M."/>
            <person name="Parker M.S."/>
            <person name="Rombauts S."/>
            <person name="Salamov A."/>
            <person name="Von Dassow P."/>
            <person name="Badger J.H."/>
            <person name="Coutinho P.M."/>
            <person name="Demir E."/>
            <person name="Dubchak I."/>
            <person name="Gentemann C."/>
            <person name="Eikrem W."/>
            <person name="Gready J.E."/>
            <person name="John U."/>
            <person name="Lanier W."/>
            <person name="Lindquist E.A."/>
            <person name="Lucas S."/>
            <person name="Mayer K.F."/>
            <person name="Moreau H."/>
            <person name="Not F."/>
            <person name="Otillar R."/>
            <person name="Panaud O."/>
            <person name="Pangilinan J."/>
            <person name="Paulsen I."/>
            <person name="Piegu B."/>
            <person name="Poliakov A."/>
            <person name="Robbens S."/>
            <person name="Schmutz J."/>
            <person name="Toulza E."/>
            <person name="Wyss T."/>
            <person name="Zelensky A."/>
            <person name="Zhou K."/>
            <person name="Armbrust E.V."/>
            <person name="Bhattacharya D."/>
            <person name="Goodenough U.W."/>
            <person name="Van de Peer Y."/>
            <person name="Grigoriev I.V."/>
        </authorList>
    </citation>
    <scope>NUCLEOTIDE SEQUENCE [LARGE SCALE GENOMIC DNA]</scope>
    <source>
        <strain evidence="3 4">CCMP1545</strain>
    </source>
</reference>
<evidence type="ECO:0000256" key="2">
    <source>
        <dbReference type="ARBA" id="ARBA00004921"/>
    </source>
</evidence>
<dbReference type="Proteomes" id="UP000001876">
    <property type="component" value="Unassembled WGS sequence"/>
</dbReference>
<comment type="pathway">
    <text evidence="2">Carbohydrate degradation.</text>
</comment>